<evidence type="ECO:0000313" key="2">
    <source>
        <dbReference type="EMBL" id="CAB4659602.1"/>
    </source>
</evidence>
<gene>
    <name evidence="1" type="ORF">UFOPK1572_01185</name>
    <name evidence="2" type="ORF">UFOPK2169_01311</name>
</gene>
<sequence length="183" mass="21209">MPSQSGDRSEFFPAIEKKYGKPIQYWISQLQELESSKYPDQIALLRENFEFSQNHANALVMHFRGSPSARRHSGPDDFFAKLDTDAKKLAQEIFSSIQKKYPKLELVMAWNQPMLRTSKDYVFGLSVSKNHITINPWSTEVLVEMTPRLEGLKVNKHTFQVPMNWKVNQSLLHAMVKLRIAEL</sequence>
<organism evidence="2">
    <name type="scientific">freshwater metagenome</name>
    <dbReference type="NCBI Taxonomy" id="449393"/>
    <lineage>
        <taxon>unclassified sequences</taxon>
        <taxon>metagenomes</taxon>
        <taxon>ecological metagenomes</taxon>
    </lineage>
</organism>
<dbReference type="Pfam" id="PF14117">
    <property type="entry name" value="DUF4287"/>
    <property type="match status" value="1"/>
</dbReference>
<protein>
    <submittedName>
        <fullName evidence="2">Unannotated protein</fullName>
    </submittedName>
</protein>
<dbReference type="InterPro" id="IPR025629">
    <property type="entry name" value="DUF4287"/>
</dbReference>
<dbReference type="Gene3D" id="3.90.1150.200">
    <property type="match status" value="1"/>
</dbReference>
<dbReference type="EMBL" id="CAEZWE010000060">
    <property type="protein sequence ID" value="CAB4659602.1"/>
    <property type="molecule type" value="Genomic_DNA"/>
</dbReference>
<dbReference type="EMBL" id="CAEZTC010000166">
    <property type="protein sequence ID" value="CAB4567542.1"/>
    <property type="molecule type" value="Genomic_DNA"/>
</dbReference>
<dbReference type="AlphaFoldDB" id="A0A6J6LD31"/>
<reference evidence="2" key="1">
    <citation type="submission" date="2020-05" db="EMBL/GenBank/DDBJ databases">
        <authorList>
            <person name="Chiriac C."/>
            <person name="Salcher M."/>
            <person name="Ghai R."/>
            <person name="Kavagutti S V."/>
        </authorList>
    </citation>
    <scope>NUCLEOTIDE SEQUENCE</scope>
</reference>
<name>A0A6J6LD31_9ZZZZ</name>
<proteinExistence type="predicted"/>
<dbReference type="SUPFAM" id="SSF159888">
    <property type="entry name" value="YdhG-like"/>
    <property type="match status" value="1"/>
</dbReference>
<accession>A0A6J6LD31</accession>
<evidence type="ECO:0000313" key="1">
    <source>
        <dbReference type="EMBL" id="CAB4567542.1"/>
    </source>
</evidence>